<protein>
    <submittedName>
        <fullName evidence="3">Alpha-amylase</fullName>
    </submittedName>
</protein>
<evidence type="ECO:0000313" key="4">
    <source>
        <dbReference type="Proteomes" id="UP000307999"/>
    </source>
</evidence>
<dbReference type="EMBL" id="SWDB01000009">
    <property type="protein sequence ID" value="TKB46362.1"/>
    <property type="molecule type" value="Genomic_DNA"/>
</dbReference>
<evidence type="ECO:0000259" key="2">
    <source>
        <dbReference type="SMART" id="SM00642"/>
    </source>
</evidence>
<dbReference type="PANTHER" id="PTHR10357:SF209">
    <property type="entry name" value="PERIPLASMIC ALPHA-AMYLASE"/>
    <property type="match status" value="1"/>
</dbReference>
<dbReference type="SMART" id="SM00642">
    <property type="entry name" value="Aamy"/>
    <property type="match status" value="1"/>
</dbReference>
<evidence type="ECO:0000313" key="3">
    <source>
        <dbReference type="EMBL" id="TKB46362.1"/>
    </source>
</evidence>
<proteinExistence type="predicted"/>
<organism evidence="3 4">
    <name type="scientific">Thalassotalea mangrovi</name>
    <dbReference type="NCBI Taxonomy" id="2572245"/>
    <lineage>
        <taxon>Bacteria</taxon>
        <taxon>Pseudomonadati</taxon>
        <taxon>Pseudomonadota</taxon>
        <taxon>Gammaproteobacteria</taxon>
        <taxon>Alteromonadales</taxon>
        <taxon>Colwelliaceae</taxon>
        <taxon>Thalassotalea</taxon>
    </lineage>
</organism>
<sequence length="620" mass="69548">MGLDYTLNSMGRGKMSAMKVTNNMIKNTLKLAVASAFVTGIAACSSEKSESVDIIESSPAVEWHKVSAQNLAPYQQRDVRDEVFYFVMPDRFENGDVNNDNGSTTKLESRGGFDQTNTGYYHGGDLQGLQNKLPYLHEMGITSIWMTPIMRNQAVQHDGSGYHGYWVVDFTEIDPHLGTNEDLKTFIEEAHKLNIKVFFDIIANHTADVIKYKECHGEDGKQWLGETVGLCDYKTLEQVAAGDAYTPFVMPGSEDIKVPAWLNDPKYYHNQGDSTWEGESAVYGDFAGLDDIDTDNPYVVQGMIDIFKDVITEFKPDGFRIDTVKHVNIEFWQEFSPALVEHAKAQGIPQFFMFGEVYSADPEYLSQFTTTGNLQSILDFGFQSAVQATLVDQQGTDVMAKLFEADRFYQDEDSDASMLVNFTGNHDMGRFAYLLKSKHPDMSESEALARIKLSNALMYFSRGIPVVYYGDEQGFVGDGHDRDSRQDMMPSKVPSYNDDDLLGTDATTADANFDQEHILYKDLTYLASVYQQHPGLRISEQETLYSQDSPGILAFTRTTDTEQYLLVFNTALEDQQQSFDMPLAGYEPVVVAKDKTEKDSKVTINLAPLSFAIYKAEAAN</sequence>
<keyword evidence="4" id="KW-1185">Reference proteome</keyword>
<dbReference type="AlphaFoldDB" id="A0A4U1B7Y5"/>
<name>A0A4U1B7Y5_9GAMM</name>
<dbReference type="SUPFAM" id="SSF51011">
    <property type="entry name" value="Glycosyl hydrolase domain"/>
    <property type="match status" value="1"/>
</dbReference>
<dbReference type="Gene3D" id="2.60.40.1180">
    <property type="entry name" value="Golgi alpha-mannosidase II"/>
    <property type="match status" value="1"/>
</dbReference>
<dbReference type="OrthoDB" id="9805159at2"/>
<dbReference type="InterPro" id="IPR032091">
    <property type="entry name" value="Malt_amylase-like_C"/>
</dbReference>
<dbReference type="Pfam" id="PF16657">
    <property type="entry name" value="Malt_amylase_C"/>
    <property type="match status" value="1"/>
</dbReference>
<dbReference type="PANTHER" id="PTHR10357">
    <property type="entry name" value="ALPHA-AMYLASE FAMILY MEMBER"/>
    <property type="match status" value="1"/>
</dbReference>
<reference evidence="3 4" key="1">
    <citation type="submission" date="2019-04" db="EMBL/GenBank/DDBJ databases">
        <title>Thalassotalea guangxiensis sp. nov., isolated from sediment of the coastal wetland.</title>
        <authorList>
            <person name="Zheng S."/>
            <person name="Zhang D."/>
        </authorList>
    </citation>
    <scope>NUCLEOTIDE SEQUENCE [LARGE SCALE GENOMIC DNA]</scope>
    <source>
        <strain evidence="3 4">ZS-4</strain>
    </source>
</reference>
<evidence type="ECO:0000256" key="1">
    <source>
        <dbReference type="SAM" id="MobiDB-lite"/>
    </source>
</evidence>
<gene>
    <name evidence="3" type="ORF">E8M12_04730</name>
</gene>
<dbReference type="InterPro" id="IPR013780">
    <property type="entry name" value="Glyco_hydro_b"/>
</dbReference>
<dbReference type="Gene3D" id="3.20.20.80">
    <property type="entry name" value="Glycosidases"/>
    <property type="match status" value="1"/>
</dbReference>
<feature type="domain" description="Glycosyl hydrolase family 13 catalytic" evidence="2">
    <location>
        <begin position="86"/>
        <end position="530"/>
    </location>
</feature>
<dbReference type="SUPFAM" id="SSF51445">
    <property type="entry name" value="(Trans)glycosidases"/>
    <property type="match status" value="1"/>
</dbReference>
<dbReference type="GO" id="GO:0005975">
    <property type="term" value="P:carbohydrate metabolic process"/>
    <property type="evidence" value="ECO:0007669"/>
    <property type="project" value="InterPro"/>
</dbReference>
<comment type="caution">
    <text evidence="3">The sequence shown here is derived from an EMBL/GenBank/DDBJ whole genome shotgun (WGS) entry which is preliminary data.</text>
</comment>
<dbReference type="InterPro" id="IPR006047">
    <property type="entry name" value="GH13_cat_dom"/>
</dbReference>
<dbReference type="CDD" id="cd11339">
    <property type="entry name" value="AmyAc_bac_CMD_like_2"/>
    <property type="match status" value="1"/>
</dbReference>
<dbReference type="Pfam" id="PF00128">
    <property type="entry name" value="Alpha-amylase"/>
    <property type="match status" value="1"/>
</dbReference>
<dbReference type="InterPro" id="IPR017853">
    <property type="entry name" value="GH"/>
</dbReference>
<feature type="region of interest" description="Disordered" evidence="1">
    <location>
        <begin position="480"/>
        <end position="500"/>
    </location>
</feature>
<dbReference type="Proteomes" id="UP000307999">
    <property type="component" value="Unassembled WGS sequence"/>
</dbReference>
<accession>A0A4U1B7Y5</accession>